<evidence type="ECO:0000256" key="4">
    <source>
        <dbReference type="ARBA" id="ARBA00022692"/>
    </source>
</evidence>
<dbReference type="GO" id="GO:0005886">
    <property type="term" value="C:plasma membrane"/>
    <property type="evidence" value="ECO:0007669"/>
    <property type="project" value="UniProtKB-SubCell"/>
</dbReference>
<dbReference type="PANTHER" id="PTHR43163:SF9">
    <property type="entry name" value="ABC TRANSPORTER PERMEASE PROTEIN"/>
    <property type="match status" value="1"/>
</dbReference>
<dbReference type="InterPro" id="IPR045621">
    <property type="entry name" value="BPD_transp_1_N"/>
</dbReference>
<comment type="subcellular location">
    <subcellularLocation>
        <location evidence="1 7">Cell membrane</location>
        <topology evidence="1 7">Multi-pass membrane protein</topology>
    </subcellularLocation>
</comment>
<name>A0A071M5F8_9BURK</name>
<feature type="transmembrane region" description="Helical" evidence="7">
    <location>
        <begin position="147"/>
        <end position="173"/>
    </location>
</feature>
<feature type="transmembrane region" description="Helical" evidence="7">
    <location>
        <begin position="193"/>
        <end position="213"/>
    </location>
</feature>
<dbReference type="Pfam" id="PF00528">
    <property type="entry name" value="BPD_transp_1"/>
    <property type="match status" value="1"/>
</dbReference>
<evidence type="ECO:0000313" key="9">
    <source>
        <dbReference type="EMBL" id="KEA55962.1"/>
    </source>
</evidence>
<keyword evidence="5 7" id="KW-1133">Transmembrane helix</keyword>
<accession>A0A071M5F8</accession>
<protein>
    <submittedName>
        <fullName evidence="9">ABC transporter permease</fullName>
    </submittedName>
</protein>
<dbReference type="PROSITE" id="PS50928">
    <property type="entry name" value="ABC_TM1"/>
    <property type="match status" value="1"/>
</dbReference>
<keyword evidence="2 7" id="KW-0813">Transport</keyword>
<keyword evidence="4 7" id="KW-0812">Transmembrane</keyword>
<keyword evidence="3" id="KW-1003">Cell membrane</keyword>
<dbReference type="SUPFAM" id="SSF161098">
    <property type="entry name" value="MetI-like"/>
    <property type="match status" value="1"/>
</dbReference>
<comment type="similarity">
    <text evidence="7">Belongs to the binding-protein-dependent transport system permease family.</text>
</comment>
<dbReference type="InterPro" id="IPR035906">
    <property type="entry name" value="MetI-like_sf"/>
</dbReference>
<feature type="transmembrane region" description="Helical" evidence="7">
    <location>
        <begin position="12"/>
        <end position="32"/>
    </location>
</feature>
<feature type="transmembrane region" description="Helical" evidence="7">
    <location>
        <begin position="297"/>
        <end position="323"/>
    </location>
</feature>
<dbReference type="Pfam" id="PF19300">
    <property type="entry name" value="BPD_transp_1_N"/>
    <property type="match status" value="1"/>
</dbReference>
<dbReference type="CDD" id="cd06261">
    <property type="entry name" value="TM_PBP2"/>
    <property type="match status" value="1"/>
</dbReference>
<dbReference type="OrthoDB" id="9803623at2"/>
<evidence type="ECO:0000256" key="6">
    <source>
        <dbReference type="ARBA" id="ARBA00023136"/>
    </source>
</evidence>
<organism evidence="9">
    <name type="scientific">Burkholderia cenocepacia</name>
    <dbReference type="NCBI Taxonomy" id="95486"/>
    <lineage>
        <taxon>Bacteria</taxon>
        <taxon>Pseudomonadati</taxon>
        <taxon>Pseudomonadota</taxon>
        <taxon>Betaproteobacteria</taxon>
        <taxon>Burkholderiales</taxon>
        <taxon>Burkholderiaceae</taxon>
        <taxon>Burkholderia</taxon>
        <taxon>Burkholderia cepacia complex</taxon>
    </lineage>
</organism>
<comment type="caution">
    <text evidence="9">The sequence shown here is derived from an EMBL/GenBank/DDBJ whole genome shotgun (WGS) entry which is preliminary data.</text>
</comment>
<gene>
    <name evidence="9" type="ORF">DT99_29955</name>
</gene>
<dbReference type="EMBL" id="JJOA01000034">
    <property type="protein sequence ID" value="KEA55962.1"/>
    <property type="molecule type" value="Genomic_DNA"/>
</dbReference>
<dbReference type="PANTHER" id="PTHR43163">
    <property type="entry name" value="DIPEPTIDE TRANSPORT SYSTEM PERMEASE PROTEIN DPPB-RELATED"/>
    <property type="match status" value="1"/>
</dbReference>
<feature type="domain" description="ABC transmembrane type-1" evidence="8">
    <location>
        <begin position="99"/>
        <end position="320"/>
    </location>
</feature>
<sequence>MNTALRLTSTVLRGLAVVLGVLVVNFFLVRLAPGDPALMLAGDAGSGDAAYVERLRAQLGLSRPLVEQFGLYLRDLAHVDFGFSYRNQLPVLQLVVERLPATLLLMAAAFVVSVVAGVTAGAIAAYGESRGGPWARRIARTIGALAVIVYATPLFWLSLMSVIAFSVVLGWLPSFGMESVGAGYTGWRHALDVAAHLVLPATTLGLVYGAIYVQLTRAAMLEVIEREFVRTARAKGASEPRVMIRHVLRNALLPVVTLGGLQLGQLAGGALVTEIVFAWPGLGGLMYDALLQRDYPVLLGLLAVVAALVVLFNALTDLLYGIVDPRIDRRGAR</sequence>
<evidence type="ECO:0000256" key="3">
    <source>
        <dbReference type="ARBA" id="ARBA00022475"/>
    </source>
</evidence>
<dbReference type="AlphaFoldDB" id="A0A071M5F8"/>
<proteinExistence type="inferred from homology"/>
<feature type="transmembrane region" description="Helical" evidence="7">
    <location>
        <begin position="251"/>
        <end position="277"/>
    </location>
</feature>
<reference evidence="9" key="1">
    <citation type="submission" date="2014-04" db="EMBL/GenBank/DDBJ databases">
        <title>In planta biocontrol of soil-borne Fusarium wilt of banana through a plant endophytic bacterium, Burkholderia cenocepacia 869T2.</title>
        <authorList>
            <person name="Ho Y.-N."/>
            <person name="Chiang H.-M."/>
            <person name="Chao C.-P."/>
            <person name="Su C.-C."/>
            <person name="Hsu H.-F."/>
            <person name="Guo C.-T."/>
            <person name="Hsieh J.-L."/>
            <person name="Huang C.-C."/>
        </authorList>
    </citation>
    <scope>NUCLEOTIDE SEQUENCE [LARGE SCALE GENOMIC DNA]</scope>
    <source>
        <strain evidence="9">869T2</strain>
    </source>
</reference>
<dbReference type="InterPro" id="IPR000515">
    <property type="entry name" value="MetI-like"/>
</dbReference>
<evidence type="ECO:0000256" key="2">
    <source>
        <dbReference type="ARBA" id="ARBA00022448"/>
    </source>
</evidence>
<feature type="transmembrane region" description="Helical" evidence="7">
    <location>
        <begin position="103"/>
        <end position="126"/>
    </location>
</feature>
<evidence type="ECO:0000259" key="8">
    <source>
        <dbReference type="PROSITE" id="PS50928"/>
    </source>
</evidence>
<dbReference type="Gene3D" id="1.10.3720.10">
    <property type="entry name" value="MetI-like"/>
    <property type="match status" value="1"/>
</dbReference>
<evidence type="ECO:0000256" key="1">
    <source>
        <dbReference type="ARBA" id="ARBA00004651"/>
    </source>
</evidence>
<evidence type="ECO:0000256" key="7">
    <source>
        <dbReference type="RuleBase" id="RU363032"/>
    </source>
</evidence>
<dbReference type="GO" id="GO:0055085">
    <property type="term" value="P:transmembrane transport"/>
    <property type="evidence" value="ECO:0007669"/>
    <property type="project" value="InterPro"/>
</dbReference>
<keyword evidence="6 7" id="KW-0472">Membrane</keyword>
<evidence type="ECO:0000256" key="5">
    <source>
        <dbReference type="ARBA" id="ARBA00022989"/>
    </source>
</evidence>